<sequence>MKSHAHHRIQSYEVHCDVFMYLFMNLYMDRPSCSISSFTCD</sequence>
<dbReference type="EMBL" id="GBXM01096812">
    <property type="protein sequence ID" value="JAH11765.1"/>
    <property type="molecule type" value="Transcribed_RNA"/>
</dbReference>
<reference evidence="1" key="2">
    <citation type="journal article" date="2015" name="Fish Shellfish Immunol.">
        <title>Early steps in the European eel (Anguilla anguilla)-Vibrio vulnificus interaction in the gills: Role of the RtxA13 toxin.</title>
        <authorList>
            <person name="Callol A."/>
            <person name="Pajuelo D."/>
            <person name="Ebbesson L."/>
            <person name="Teles M."/>
            <person name="MacKenzie S."/>
            <person name="Amaro C."/>
        </authorList>
    </citation>
    <scope>NUCLEOTIDE SEQUENCE</scope>
</reference>
<protein>
    <submittedName>
        <fullName evidence="1">Uncharacterized protein</fullName>
    </submittedName>
</protein>
<evidence type="ECO:0000313" key="1">
    <source>
        <dbReference type="EMBL" id="JAH11765.1"/>
    </source>
</evidence>
<dbReference type="AlphaFoldDB" id="A0A0E9Q627"/>
<organism evidence="1">
    <name type="scientific">Anguilla anguilla</name>
    <name type="common">European freshwater eel</name>
    <name type="synonym">Muraena anguilla</name>
    <dbReference type="NCBI Taxonomy" id="7936"/>
    <lineage>
        <taxon>Eukaryota</taxon>
        <taxon>Metazoa</taxon>
        <taxon>Chordata</taxon>
        <taxon>Craniata</taxon>
        <taxon>Vertebrata</taxon>
        <taxon>Euteleostomi</taxon>
        <taxon>Actinopterygii</taxon>
        <taxon>Neopterygii</taxon>
        <taxon>Teleostei</taxon>
        <taxon>Anguilliformes</taxon>
        <taxon>Anguillidae</taxon>
        <taxon>Anguilla</taxon>
    </lineage>
</organism>
<proteinExistence type="predicted"/>
<accession>A0A0E9Q627</accession>
<reference evidence="1" key="1">
    <citation type="submission" date="2014-11" db="EMBL/GenBank/DDBJ databases">
        <authorList>
            <person name="Amaro Gonzalez C."/>
        </authorList>
    </citation>
    <scope>NUCLEOTIDE SEQUENCE</scope>
</reference>
<name>A0A0E9Q627_ANGAN</name>